<dbReference type="OrthoDB" id="9570at2157"/>
<protein>
    <recommendedName>
        <fullName evidence="3">TIGR00725 family protein</fullName>
    </recommendedName>
</protein>
<dbReference type="PANTHER" id="PTHR43393:SF3">
    <property type="entry name" value="LYSINE DECARBOXYLASE-LIKE PROTEIN"/>
    <property type="match status" value="1"/>
</dbReference>
<proteinExistence type="predicted"/>
<dbReference type="Proteomes" id="UP000001400">
    <property type="component" value="Chromosome"/>
</dbReference>
<accession>B5IAN4</accession>
<dbReference type="InterPro" id="IPR041164">
    <property type="entry name" value="LDcluster4"/>
</dbReference>
<dbReference type="RefSeq" id="WP_008082049.1">
    <property type="nucleotide sequence ID" value="NC_013926.1"/>
</dbReference>
<dbReference type="GeneID" id="8827746"/>
<evidence type="ECO:0000313" key="1">
    <source>
        <dbReference type="EMBL" id="ADD08605.1"/>
    </source>
</evidence>
<dbReference type="Pfam" id="PF18306">
    <property type="entry name" value="LDcluster4"/>
    <property type="match status" value="1"/>
</dbReference>
<dbReference type="eggNOG" id="arCOG02431">
    <property type="taxonomic scope" value="Archaea"/>
</dbReference>
<evidence type="ECO:0008006" key="3">
    <source>
        <dbReference type="Google" id="ProtNLM"/>
    </source>
</evidence>
<dbReference type="KEGG" id="abi:Aboo_0796"/>
<evidence type="ECO:0000313" key="2">
    <source>
        <dbReference type="Proteomes" id="UP000001400"/>
    </source>
</evidence>
<dbReference type="GO" id="GO:0005829">
    <property type="term" value="C:cytosol"/>
    <property type="evidence" value="ECO:0007669"/>
    <property type="project" value="TreeGrafter"/>
</dbReference>
<gene>
    <name evidence="1" type="ordered locus">Aboo_0796</name>
</gene>
<dbReference type="NCBIfam" id="TIGR00725">
    <property type="entry name" value="TIGR00725 family protein"/>
    <property type="match status" value="1"/>
</dbReference>
<dbReference type="AlphaFoldDB" id="B5IAN4"/>
<dbReference type="EMBL" id="CP001941">
    <property type="protein sequence ID" value="ADD08605.1"/>
    <property type="molecule type" value="Genomic_DNA"/>
</dbReference>
<sequence>MFPIIGVIGGSTCEEEICKIAYRVGELIAKNNCILASGGLGGVMLHASKGAKDAGGLTIGILPYGKEEANPYIDIAIPTYYGMARNHLLVRSADVLIAIDGFVGTLSEISFALNEGKTVIALNSWKLEKEKITKGNYIEVSSPDEAVELALREIR</sequence>
<keyword evidence="2" id="KW-1185">Reference proteome</keyword>
<dbReference type="Gene3D" id="3.40.50.450">
    <property type="match status" value="1"/>
</dbReference>
<dbReference type="STRING" id="439481.Aboo_0796"/>
<dbReference type="HOGENOM" id="CLU_107614_2_0_2"/>
<organism evidence="1 2">
    <name type="scientific">Aciduliprofundum boonei (strain DSM 19572 / T469)</name>
    <dbReference type="NCBI Taxonomy" id="439481"/>
    <lineage>
        <taxon>Archaea</taxon>
        <taxon>Methanobacteriati</taxon>
        <taxon>Thermoplasmatota</taxon>
        <taxon>DHVE2 group</taxon>
        <taxon>Candidatus Aciduliprofundum</taxon>
    </lineage>
</organism>
<name>B5IAN4_ACIB4</name>
<dbReference type="InterPro" id="IPR052341">
    <property type="entry name" value="LOG_family_nucleotidases"/>
</dbReference>
<dbReference type="SUPFAM" id="SSF102405">
    <property type="entry name" value="MCP/YpsA-like"/>
    <property type="match status" value="1"/>
</dbReference>
<dbReference type="InterPro" id="IPR005268">
    <property type="entry name" value="CHP00725"/>
</dbReference>
<reference evidence="1" key="1">
    <citation type="submission" date="2010-02" db="EMBL/GenBank/DDBJ databases">
        <title>Complete sequence of Aciduliprofundum boonei T469.</title>
        <authorList>
            <consortium name="US DOE Joint Genome Institute"/>
            <person name="Lucas S."/>
            <person name="Copeland A."/>
            <person name="Lapidus A."/>
            <person name="Cheng J.-F."/>
            <person name="Bruce D."/>
            <person name="Goodwin L."/>
            <person name="Pitluck S."/>
            <person name="Saunders E."/>
            <person name="Detter J.C."/>
            <person name="Han C."/>
            <person name="Tapia R."/>
            <person name="Land M."/>
            <person name="Hauser L."/>
            <person name="Kyrpides N."/>
            <person name="Mikhailova N."/>
            <person name="Flores G."/>
            <person name="Reysenbach A.-L."/>
            <person name="Woyke T."/>
        </authorList>
    </citation>
    <scope>NUCLEOTIDE SEQUENCE</scope>
    <source>
        <strain evidence="1">T469</strain>
    </source>
</reference>
<dbReference type="PANTHER" id="PTHR43393">
    <property type="entry name" value="CYTOKININ RIBOSIDE 5'-MONOPHOSPHATE PHOSPHORIBOHYDROLASE"/>
    <property type="match status" value="1"/>
</dbReference>